<evidence type="ECO:0000256" key="6">
    <source>
        <dbReference type="ARBA" id="ARBA00022723"/>
    </source>
</evidence>
<dbReference type="GO" id="GO:0005524">
    <property type="term" value="F:ATP binding"/>
    <property type="evidence" value="ECO:0007669"/>
    <property type="project" value="InterPro"/>
</dbReference>
<keyword evidence="9 12" id="KW-0238">DNA-binding</keyword>
<keyword evidence="8 12" id="KW-0799">Topoisomerase</keyword>
<feature type="region of interest" description="Disordered" evidence="13">
    <location>
        <begin position="51"/>
        <end position="84"/>
    </location>
</feature>
<dbReference type="PROSITE" id="PS52041">
    <property type="entry name" value="TOPO_IIB"/>
    <property type="match status" value="1"/>
</dbReference>
<dbReference type="GO" id="GO:0000706">
    <property type="term" value="P:meiotic DNA double-strand break processing"/>
    <property type="evidence" value="ECO:0007669"/>
    <property type="project" value="TreeGrafter"/>
</dbReference>
<dbReference type="Gene3D" id="1.10.10.10">
    <property type="entry name" value="Winged helix-like DNA-binding domain superfamily/Winged helix DNA-binding domain"/>
    <property type="match status" value="1"/>
</dbReference>
<dbReference type="Proteomes" id="UP000287166">
    <property type="component" value="Unassembled WGS sequence"/>
</dbReference>
<dbReference type="Pfam" id="PF21180">
    <property type="entry name" value="TOP6A-Spo11_Toprim"/>
    <property type="match status" value="1"/>
</dbReference>
<dbReference type="STRING" id="139825.A0A401GGD7"/>
<keyword evidence="6" id="KW-0479">Metal-binding</keyword>
<dbReference type="CDD" id="cd00223">
    <property type="entry name" value="TOPRIM_TopoIIB_SPO"/>
    <property type="match status" value="1"/>
</dbReference>
<dbReference type="EMBL" id="BFAD01000003">
    <property type="protein sequence ID" value="GBE81232.1"/>
    <property type="molecule type" value="Genomic_DNA"/>
</dbReference>
<dbReference type="OrthoDB" id="5377392at2759"/>
<comment type="subcellular location">
    <subcellularLocation>
        <location evidence="3">Nucleus</location>
    </subcellularLocation>
</comment>
<evidence type="ECO:0000256" key="1">
    <source>
        <dbReference type="ARBA" id="ARBA00000185"/>
    </source>
</evidence>
<feature type="compositionally biased region" description="Acidic residues" evidence="13">
    <location>
        <begin position="441"/>
        <end position="450"/>
    </location>
</feature>
<dbReference type="GO" id="GO:0000228">
    <property type="term" value="C:nuclear chromosome"/>
    <property type="evidence" value="ECO:0007669"/>
    <property type="project" value="TreeGrafter"/>
</dbReference>
<keyword evidence="10 12" id="KW-0413">Isomerase</keyword>
<evidence type="ECO:0000256" key="8">
    <source>
        <dbReference type="ARBA" id="ARBA00023029"/>
    </source>
</evidence>
<comment type="cofactor">
    <cofactor evidence="2">
        <name>Mg(2+)</name>
        <dbReference type="ChEBI" id="CHEBI:18420"/>
    </cofactor>
</comment>
<dbReference type="GO" id="GO:0046872">
    <property type="term" value="F:metal ion binding"/>
    <property type="evidence" value="ECO:0007669"/>
    <property type="project" value="UniProtKB-KW"/>
</dbReference>
<dbReference type="GO" id="GO:0003918">
    <property type="term" value="F:DNA topoisomerase type II (double strand cut, ATP-hydrolyzing) activity"/>
    <property type="evidence" value="ECO:0007669"/>
    <property type="project" value="UniProtKB-UniRule"/>
</dbReference>
<dbReference type="InterPro" id="IPR036078">
    <property type="entry name" value="Spo11/TopoVI_A_sf"/>
</dbReference>
<evidence type="ECO:0000256" key="11">
    <source>
        <dbReference type="ARBA" id="ARBA00023242"/>
    </source>
</evidence>
<feature type="active site" description="O-(5'-phospho-DNA)-tyrosine intermediate" evidence="12">
    <location>
        <position position="186"/>
    </location>
</feature>
<accession>A0A401GGD7</accession>
<dbReference type="GO" id="GO:0007131">
    <property type="term" value="P:reciprocal meiotic recombination"/>
    <property type="evidence" value="ECO:0007669"/>
    <property type="project" value="TreeGrafter"/>
</dbReference>
<proteinExistence type="inferred from homology"/>
<evidence type="ECO:0000256" key="5">
    <source>
        <dbReference type="ARBA" id="ARBA00012895"/>
    </source>
</evidence>
<dbReference type="PRINTS" id="PR01551">
    <property type="entry name" value="SPO11HOMOLOG"/>
</dbReference>
<keyword evidence="17" id="KW-1185">Reference proteome</keyword>
<keyword evidence="11" id="KW-0539">Nucleus</keyword>
<feature type="compositionally biased region" description="Acidic residues" evidence="13">
    <location>
        <begin position="72"/>
        <end position="83"/>
    </location>
</feature>
<keyword evidence="7" id="KW-0460">Magnesium</keyword>
<evidence type="ECO:0000256" key="7">
    <source>
        <dbReference type="ARBA" id="ARBA00022842"/>
    </source>
</evidence>
<feature type="region of interest" description="Disordered" evidence="13">
    <location>
        <begin position="433"/>
        <end position="461"/>
    </location>
</feature>
<feature type="domain" description="Spo11/DNA topoisomerase VI subunit A N-terminal" evidence="14">
    <location>
        <begin position="158"/>
        <end position="218"/>
    </location>
</feature>
<dbReference type="InParanoid" id="A0A401GGD7"/>
<dbReference type="InterPro" id="IPR013048">
    <property type="entry name" value="Meiotic_Spo11"/>
</dbReference>
<evidence type="ECO:0000259" key="14">
    <source>
        <dbReference type="Pfam" id="PF04406"/>
    </source>
</evidence>
<comment type="catalytic activity">
    <reaction evidence="1 12">
        <text>ATP-dependent breakage, passage and rejoining of double-stranded DNA.</text>
        <dbReference type="EC" id="5.6.2.2"/>
    </reaction>
</comment>
<dbReference type="InterPro" id="IPR036388">
    <property type="entry name" value="WH-like_DNA-bd_sf"/>
</dbReference>
<dbReference type="PRINTS" id="PR01550">
    <property type="entry name" value="TOP6AFAMILY"/>
</dbReference>
<evidence type="ECO:0000256" key="3">
    <source>
        <dbReference type="ARBA" id="ARBA00004123"/>
    </source>
</evidence>
<evidence type="ECO:0000256" key="10">
    <source>
        <dbReference type="ARBA" id="ARBA00023235"/>
    </source>
</evidence>
<feature type="domain" description="Topoisomerase 6 subunit A/Spo11 TOPRIM" evidence="15">
    <location>
        <begin position="268"/>
        <end position="428"/>
    </location>
</feature>
<organism evidence="16 17">
    <name type="scientific">Sparassis crispa</name>
    <dbReference type="NCBI Taxonomy" id="139825"/>
    <lineage>
        <taxon>Eukaryota</taxon>
        <taxon>Fungi</taxon>
        <taxon>Dikarya</taxon>
        <taxon>Basidiomycota</taxon>
        <taxon>Agaricomycotina</taxon>
        <taxon>Agaricomycetes</taxon>
        <taxon>Polyporales</taxon>
        <taxon>Sparassidaceae</taxon>
        <taxon>Sparassis</taxon>
    </lineage>
</organism>
<evidence type="ECO:0000256" key="4">
    <source>
        <dbReference type="ARBA" id="ARBA00006559"/>
    </source>
</evidence>
<name>A0A401GGD7_9APHY</name>
<dbReference type="EC" id="5.6.2.2" evidence="5"/>
<evidence type="ECO:0000256" key="12">
    <source>
        <dbReference type="PROSITE-ProRule" id="PRU01385"/>
    </source>
</evidence>
<dbReference type="InterPro" id="IPR013049">
    <property type="entry name" value="Spo11/TopoVI_A_N"/>
</dbReference>
<evidence type="ECO:0000256" key="13">
    <source>
        <dbReference type="SAM" id="MobiDB-lite"/>
    </source>
</evidence>
<dbReference type="SUPFAM" id="SSF56726">
    <property type="entry name" value="DNA topoisomerase IV, alpha subunit"/>
    <property type="match status" value="1"/>
</dbReference>
<reference evidence="16 17" key="1">
    <citation type="journal article" date="2018" name="Sci. Rep.">
        <title>Genome sequence of the cauliflower mushroom Sparassis crispa (Hanabiratake) and its association with beneficial usage.</title>
        <authorList>
            <person name="Kiyama R."/>
            <person name="Furutani Y."/>
            <person name="Kawaguchi K."/>
            <person name="Nakanishi T."/>
        </authorList>
    </citation>
    <scope>NUCLEOTIDE SEQUENCE [LARGE SCALE GENOMIC DNA]</scope>
</reference>
<gene>
    <name evidence="16" type="ORF">SCP_0309590</name>
</gene>
<dbReference type="GO" id="GO:0003677">
    <property type="term" value="F:DNA binding"/>
    <property type="evidence" value="ECO:0007669"/>
    <property type="project" value="UniProtKB-UniRule"/>
</dbReference>
<protein>
    <recommendedName>
        <fullName evidence="5">DNA topoisomerase (ATP-hydrolyzing)</fullName>
        <ecNumber evidence="5">5.6.2.2</ecNumber>
    </recommendedName>
</protein>
<evidence type="ECO:0000313" key="16">
    <source>
        <dbReference type="EMBL" id="GBE81232.1"/>
    </source>
</evidence>
<evidence type="ECO:0000313" key="17">
    <source>
        <dbReference type="Proteomes" id="UP000287166"/>
    </source>
</evidence>
<dbReference type="AlphaFoldDB" id="A0A401GGD7"/>
<dbReference type="InterPro" id="IPR034136">
    <property type="entry name" value="TOPRIM_Topo6A/Spo11"/>
</dbReference>
<dbReference type="InterPro" id="IPR002815">
    <property type="entry name" value="Spo11/TopoVI_A"/>
</dbReference>
<sequence>MEVAQFAMEFDHSQDVEMLLDLDSDEDTLLADTQDSAANPEKDHVLVMEFDHEDVAANPDEDIEEEGHNEVSGEEEATDDEEIDPRAEPVERLENLVLSFLSQLSTGLQDSEERARKKDKKRKIVFELADRKKKTSDGSMGVRTLKFPQKTRGASAKPFAQLFRVADLMHEALLDDIPTTKRDMYYKDVQLFKSQSVVDRMVDDLAATFELGRADLHVRASSKGLVCGSGLTIHLGHNEIMSLQDSEGMLIPASEEISRFEVRDGLAWVLVVEKEAVFQTLCRLKLASHPALPGPGIIITGKGYPDVATRQLVKTLSDNLPASIPIVALVDGDAYGIDILSVYKYGSRSMRHESERLAAGRVRWLGIWASELAGLGIDKDALIPMTKHDEKKALSMLRREDIPKKWRKELQYMVHTRRKAEIEILCSVPAQSESSICHPPEDEDMLEDEDDRRKTLHGTHPLRDPPLLQYLVPKISAFVARYAQTS</sequence>
<evidence type="ECO:0000256" key="9">
    <source>
        <dbReference type="ARBA" id="ARBA00023125"/>
    </source>
</evidence>
<dbReference type="Pfam" id="PF04406">
    <property type="entry name" value="TP6A_N"/>
    <property type="match status" value="1"/>
</dbReference>
<dbReference type="FunCoup" id="A0A401GGD7">
    <property type="interactions" value="100"/>
</dbReference>
<dbReference type="PANTHER" id="PTHR10848:SF0">
    <property type="entry name" value="MEIOTIC RECOMBINATION PROTEIN SPO11"/>
    <property type="match status" value="1"/>
</dbReference>
<evidence type="ECO:0000256" key="2">
    <source>
        <dbReference type="ARBA" id="ARBA00001946"/>
    </source>
</evidence>
<comment type="similarity">
    <text evidence="4 12">Belongs to the TOP6A family.</text>
</comment>
<dbReference type="GeneID" id="38778149"/>
<dbReference type="RefSeq" id="XP_027612145.1">
    <property type="nucleotide sequence ID" value="XM_027756344.1"/>
</dbReference>
<dbReference type="Gene3D" id="3.40.1360.10">
    <property type="match status" value="1"/>
</dbReference>
<comment type="caution">
    <text evidence="16">The sequence shown here is derived from an EMBL/GenBank/DDBJ whole genome shotgun (WGS) entry which is preliminary data.</text>
</comment>
<dbReference type="PANTHER" id="PTHR10848">
    <property type="entry name" value="MEIOTIC RECOMBINATION PROTEIN SPO11"/>
    <property type="match status" value="1"/>
</dbReference>
<dbReference type="GO" id="GO:0042138">
    <property type="term" value="P:meiotic DNA double-strand break formation"/>
    <property type="evidence" value="ECO:0007669"/>
    <property type="project" value="InterPro"/>
</dbReference>
<evidence type="ECO:0000259" key="15">
    <source>
        <dbReference type="Pfam" id="PF21180"/>
    </source>
</evidence>